<sequence>MLMIEALTVISAFLGIASMIGGLLGILFTVTVAFSRIRVVEAKIAAPGAYLDMTKILWGDGPWGRWIRAMNVWAFFTYRNLPVIGSKVALRMGTEDKATPRNLKLWALIPVSFTFVCAMIFALSAIFLVIVE</sequence>
<organism evidence="2 3">
    <name type="scientific">Marinobacter adhaerens</name>
    <dbReference type="NCBI Taxonomy" id="1033846"/>
    <lineage>
        <taxon>Bacteria</taxon>
        <taxon>Pseudomonadati</taxon>
        <taxon>Pseudomonadota</taxon>
        <taxon>Gammaproteobacteria</taxon>
        <taxon>Pseudomonadales</taxon>
        <taxon>Marinobacteraceae</taxon>
        <taxon>Marinobacter</taxon>
    </lineage>
</organism>
<gene>
    <name evidence="2" type="ORF">DC045_04985</name>
</gene>
<evidence type="ECO:0000256" key="1">
    <source>
        <dbReference type="SAM" id="Phobius"/>
    </source>
</evidence>
<feature type="transmembrane region" description="Helical" evidence="1">
    <location>
        <begin position="6"/>
        <end position="34"/>
    </location>
</feature>
<dbReference type="AlphaFoldDB" id="A0A354JJT6"/>
<keyword evidence="1" id="KW-0812">Transmembrane</keyword>
<evidence type="ECO:0000313" key="3">
    <source>
        <dbReference type="Proteomes" id="UP000263489"/>
    </source>
</evidence>
<keyword evidence="1" id="KW-1133">Transmembrane helix</keyword>
<protein>
    <submittedName>
        <fullName evidence="2">Uncharacterized protein</fullName>
    </submittedName>
</protein>
<comment type="caution">
    <text evidence="2">The sequence shown here is derived from an EMBL/GenBank/DDBJ whole genome shotgun (WGS) entry which is preliminary data.</text>
</comment>
<name>A0A354JJT6_9GAMM</name>
<evidence type="ECO:0000313" key="2">
    <source>
        <dbReference type="EMBL" id="HBC33675.1"/>
    </source>
</evidence>
<accession>A0A354JJT6</accession>
<proteinExistence type="predicted"/>
<reference evidence="2 3" key="1">
    <citation type="journal article" date="2018" name="Nat. Biotechnol.">
        <title>A standardized bacterial taxonomy based on genome phylogeny substantially revises the tree of life.</title>
        <authorList>
            <person name="Parks D.H."/>
            <person name="Chuvochina M."/>
            <person name="Waite D.W."/>
            <person name="Rinke C."/>
            <person name="Skarshewski A."/>
            <person name="Chaumeil P.A."/>
            <person name="Hugenholtz P."/>
        </authorList>
    </citation>
    <scope>NUCLEOTIDE SEQUENCE [LARGE SCALE GENOMIC DNA]</scope>
    <source>
        <strain evidence="2">UBA9380</strain>
    </source>
</reference>
<dbReference type="Proteomes" id="UP000263489">
    <property type="component" value="Unassembled WGS sequence"/>
</dbReference>
<feature type="transmembrane region" description="Helical" evidence="1">
    <location>
        <begin position="105"/>
        <end position="131"/>
    </location>
</feature>
<keyword evidence="1" id="KW-0472">Membrane</keyword>
<dbReference type="EMBL" id="DNNA01000077">
    <property type="protein sequence ID" value="HBC33675.1"/>
    <property type="molecule type" value="Genomic_DNA"/>
</dbReference>